<dbReference type="SUPFAM" id="SSF51735">
    <property type="entry name" value="NAD(P)-binding Rossmann-fold domains"/>
    <property type="match status" value="1"/>
</dbReference>
<dbReference type="InterPro" id="IPR002938">
    <property type="entry name" value="FAD-bd"/>
</dbReference>
<comment type="caution">
    <text evidence="3">The sequence shown here is derived from an EMBL/GenBank/DDBJ whole genome shotgun (WGS) entry which is preliminary data.</text>
</comment>
<evidence type="ECO:0000313" key="3">
    <source>
        <dbReference type="EMBL" id="PRY22410.1"/>
    </source>
</evidence>
<evidence type="ECO:0000313" key="4">
    <source>
        <dbReference type="Proteomes" id="UP000239209"/>
    </source>
</evidence>
<dbReference type="AlphaFoldDB" id="A0A2T0RMQ7"/>
<protein>
    <submittedName>
        <fullName evidence="3">Nucleoside-diphosphate-sugar epimerase</fullName>
    </submittedName>
</protein>
<dbReference type="EMBL" id="PVZG01000017">
    <property type="protein sequence ID" value="PRY22410.1"/>
    <property type="molecule type" value="Genomic_DNA"/>
</dbReference>
<evidence type="ECO:0000256" key="1">
    <source>
        <dbReference type="SAM" id="MobiDB-lite"/>
    </source>
</evidence>
<accession>A0A2T0RMQ7</accession>
<keyword evidence="4" id="KW-1185">Reference proteome</keyword>
<dbReference type="InterPro" id="IPR036291">
    <property type="entry name" value="NAD(P)-bd_dom_sf"/>
</dbReference>
<feature type="compositionally biased region" description="Pro residues" evidence="1">
    <location>
        <begin position="312"/>
        <end position="324"/>
    </location>
</feature>
<dbReference type="Pfam" id="PF01494">
    <property type="entry name" value="FAD_binding_3"/>
    <property type="match status" value="1"/>
</dbReference>
<sequence length="324" mass="34399">MSTSVVVGAGPVGAAVARLLAEAGESVRVVTRSGSGPEHPRIERVAADAADADRLSELTRGAAVLYNCANMAYTRWPELWPPVSAAMIRAARENDAVLAITGNLYGYGPRPGGRMSELTPLAATGRKGRVRIAMWQDALAGGIRTFEARGSDYVGAGADGIFSAVLLPAIVRGRTAWLPGDPDAPHTWTYVGDMARTLVTLARDERAWGRAWHVPSSPAVSVRELAARYAALTGSPAPRLRRLPRWVMRTAGLAVPMARELAEMDYQFYGPFLLDSHETASTFGLTPAGLDAALRELAQSSRPTPSRRGSPAAPPTPTAVTPPK</sequence>
<feature type="compositionally biased region" description="Low complexity" evidence="1">
    <location>
        <begin position="300"/>
        <end position="311"/>
    </location>
</feature>
<dbReference type="GO" id="GO:0071949">
    <property type="term" value="F:FAD binding"/>
    <property type="evidence" value="ECO:0007669"/>
    <property type="project" value="InterPro"/>
</dbReference>
<dbReference type="RefSeq" id="WP_106129963.1">
    <property type="nucleotide sequence ID" value="NZ_PVZG01000017.1"/>
</dbReference>
<name>A0A2T0RMQ7_9ACTN</name>
<reference evidence="3 4" key="1">
    <citation type="submission" date="2018-03" db="EMBL/GenBank/DDBJ databases">
        <title>Genomic Encyclopedia of Archaeal and Bacterial Type Strains, Phase II (KMG-II): from individual species to whole genera.</title>
        <authorList>
            <person name="Goeker M."/>
        </authorList>
    </citation>
    <scope>NUCLEOTIDE SEQUENCE [LARGE SCALE GENOMIC DNA]</scope>
    <source>
        <strain evidence="3 4">DSM 45348</strain>
    </source>
</reference>
<organism evidence="3 4">
    <name type="scientific">Pseudosporangium ferrugineum</name>
    <dbReference type="NCBI Taxonomy" id="439699"/>
    <lineage>
        <taxon>Bacteria</taxon>
        <taxon>Bacillati</taxon>
        <taxon>Actinomycetota</taxon>
        <taxon>Actinomycetes</taxon>
        <taxon>Micromonosporales</taxon>
        <taxon>Micromonosporaceae</taxon>
        <taxon>Pseudosporangium</taxon>
    </lineage>
</organism>
<dbReference type="OrthoDB" id="8205493at2"/>
<proteinExistence type="predicted"/>
<dbReference type="Gene3D" id="3.40.50.720">
    <property type="entry name" value="NAD(P)-binding Rossmann-like Domain"/>
    <property type="match status" value="1"/>
</dbReference>
<evidence type="ECO:0000259" key="2">
    <source>
        <dbReference type="Pfam" id="PF01494"/>
    </source>
</evidence>
<feature type="domain" description="FAD-binding" evidence="2">
    <location>
        <begin position="5"/>
        <end position="41"/>
    </location>
</feature>
<dbReference type="Proteomes" id="UP000239209">
    <property type="component" value="Unassembled WGS sequence"/>
</dbReference>
<gene>
    <name evidence="3" type="ORF">CLV70_117114</name>
</gene>
<feature type="region of interest" description="Disordered" evidence="1">
    <location>
        <begin position="298"/>
        <end position="324"/>
    </location>
</feature>